<reference evidence="1 2" key="1">
    <citation type="submission" date="2017-05" db="EMBL/GenBank/DDBJ databases">
        <title>Streptomyces alboflavus Genome sequencing and assembly.</title>
        <authorList>
            <person name="Wang Y."/>
            <person name="Du B."/>
            <person name="Ding Y."/>
            <person name="Liu H."/>
            <person name="Hou Q."/>
            <person name="Liu K."/>
            <person name="Wang C."/>
            <person name="Yao L."/>
        </authorList>
    </citation>
    <scope>NUCLEOTIDE SEQUENCE [LARGE SCALE GENOMIC DNA]</scope>
    <source>
        <strain evidence="1 2">MDJK44</strain>
    </source>
</reference>
<name>A0A1Z1W4Z0_9ACTN</name>
<proteinExistence type="predicted"/>
<evidence type="ECO:0000313" key="1">
    <source>
        <dbReference type="EMBL" id="ARX81462.1"/>
    </source>
</evidence>
<keyword evidence="2" id="KW-1185">Reference proteome</keyword>
<gene>
    <name evidence="1" type="ORF">SMD44_00860</name>
</gene>
<evidence type="ECO:0000313" key="2">
    <source>
        <dbReference type="Proteomes" id="UP000195880"/>
    </source>
</evidence>
<sequence>MTPIAETVRVVAAGEAVLFPAALRQMVTARPRGSAETGLVVPEVTG</sequence>
<dbReference type="Proteomes" id="UP000195880">
    <property type="component" value="Chromosome"/>
</dbReference>
<organism evidence="1 2">
    <name type="scientific">Streptomyces alboflavus</name>
    <dbReference type="NCBI Taxonomy" id="67267"/>
    <lineage>
        <taxon>Bacteria</taxon>
        <taxon>Bacillati</taxon>
        <taxon>Actinomycetota</taxon>
        <taxon>Actinomycetes</taxon>
        <taxon>Kitasatosporales</taxon>
        <taxon>Streptomycetaceae</taxon>
        <taxon>Streptomyces</taxon>
    </lineage>
</organism>
<accession>A0A1Z1W4Z0</accession>
<dbReference type="EMBL" id="CP021748">
    <property type="protein sequence ID" value="ARX81462.1"/>
    <property type="molecule type" value="Genomic_DNA"/>
</dbReference>
<protein>
    <submittedName>
        <fullName evidence="1">LuxR family transcriptional regulator</fullName>
    </submittedName>
</protein>
<dbReference type="KEGG" id="salf:SMD44_00860"/>
<dbReference type="AlphaFoldDB" id="A0A1Z1W4Z0"/>